<name>A0A7S4C1P1_CHRCT</name>
<protein>
    <recommendedName>
        <fullName evidence="4">Large ribosomal subunit protein bL34m</fullName>
    </recommendedName>
</protein>
<dbReference type="EMBL" id="HBIZ01057362">
    <property type="protein sequence ID" value="CAE0783533.1"/>
    <property type="molecule type" value="Transcribed_RNA"/>
</dbReference>
<evidence type="ECO:0000256" key="3">
    <source>
        <dbReference type="ARBA" id="ARBA00023274"/>
    </source>
</evidence>
<dbReference type="AlphaFoldDB" id="A0A7S4C1P1"/>
<evidence type="ECO:0000313" key="5">
    <source>
        <dbReference type="EMBL" id="CAE0783533.1"/>
    </source>
</evidence>
<evidence type="ECO:0000256" key="2">
    <source>
        <dbReference type="ARBA" id="ARBA00022980"/>
    </source>
</evidence>
<organism evidence="5">
    <name type="scientific">Chrysotila carterae</name>
    <name type="common">Marine alga</name>
    <name type="synonym">Syracosphaera carterae</name>
    <dbReference type="NCBI Taxonomy" id="13221"/>
    <lineage>
        <taxon>Eukaryota</taxon>
        <taxon>Haptista</taxon>
        <taxon>Haptophyta</taxon>
        <taxon>Prymnesiophyceae</taxon>
        <taxon>Isochrysidales</taxon>
        <taxon>Isochrysidaceae</taxon>
        <taxon>Chrysotila</taxon>
    </lineage>
</organism>
<dbReference type="GO" id="GO:0005840">
    <property type="term" value="C:ribosome"/>
    <property type="evidence" value="ECO:0007669"/>
    <property type="project" value="UniProtKB-KW"/>
</dbReference>
<accession>A0A7S4C1P1</accession>
<dbReference type="GO" id="GO:0003735">
    <property type="term" value="F:structural constituent of ribosome"/>
    <property type="evidence" value="ECO:0007669"/>
    <property type="project" value="InterPro"/>
</dbReference>
<keyword evidence="2" id="KW-0689">Ribosomal protein</keyword>
<dbReference type="GO" id="GO:1990904">
    <property type="term" value="C:ribonucleoprotein complex"/>
    <property type="evidence" value="ECO:0007669"/>
    <property type="project" value="UniProtKB-KW"/>
</dbReference>
<dbReference type="PANTHER" id="PTHR14503:SF4">
    <property type="entry name" value="LARGE RIBOSOMAL SUBUNIT PROTEIN BL34M"/>
    <property type="match status" value="1"/>
</dbReference>
<dbReference type="PANTHER" id="PTHR14503">
    <property type="entry name" value="MITOCHONDRIAL RIBOSOMAL PROTEIN 34 FAMILY MEMBER"/>
    <property type="match status" value="1"/>
</dbReference>
<keyword evidence="3" id="KW-0687">Ribonucleoprotein</keyword>
<dbReference type="GO" id="GO:0006412">
    <property type="term" value="P:translation"/>
    <property type="evidence" value="ECO:0007669"/>
    <property type="project" value="InterPro"/>
</dbReference>
<gene>
    <name evidence="5" type="ORF">PCAR00345_LOCUS36237</name>
</gene>
<comment type="similarity">
    <text evidence="1">Belongs to the bacterial ribosomal protein bL34 family.</text>
</comment>
<dbReference type="Gene3D" id="1.10.287.3980">
    <property type="match status" value="1"/>
</dbReference>
<dbReference type="InterPro" id="IPR000271">
    <property type="entry name" value="Ribosomal_bL34"/>
</dbReference>
<reference evidence="5" key="1">
    <citation type="submission" date="2021-01" db="EMBL/GenBank/DDBJ databases">
        <authorList>
            <person name="Corre E."/>
            <person name="Pelletier E."/>
            <person name="Niang G."/>
            <person name="Scheremetjew M."/>
            <person name="Finn R."/>
            <person name="Kale V."/>
            <person name="Holt S."/>
            <person name="Cochrane G."/>
            <person name="Meng A."/>
            <person name="Brown T."/>
            <person name="Cohen L."/>
        </authorList>
    </citation>
    <scope>NUCLEOTIDE SEQUENCE</scope>
    <source>
        <strain evidence="5">CCMP645</strain>
    </source>
</reference>
<dbReference type="FunFam" id="1.10.287.3980:FF:000001">
    <property type="entry name" value="Mitochondrial ribosomal protein L34"/>
    <property type="match status" value="1"/>
</dbReference>
<evidence type="ECO:0000256" key="1">
    <source>
        <dbReference type="ARBA" id="ARBA00010111"/>
    </source>
</evidence>
<sequence>MHQAAARLLARPAAATARTRAASGASLSLFSEKLCIHKASLLPVAPWGMCGAQLSALKMSAFCHGSTDDGKSLLRVSPSHGGIVPDKIVRDPRLPIRFPVYEDTPSRSQVKVVPPPMIVGDLIGIAIDLPPAEGIPVEIFAKSKKGLSTYQPNVLKRKRTHGFLKRNSHPSGRKILARRRAIGRHKIAVT</sequence>
<dbReference type="Pfam" id="PF00468">
    <property type="entry name" value="Ribosomal_L34"/>
    <property type="match status" value="1"/>
</dbReference>
<evidence type="ECO:0000256" key="4">
    <source>
        <dbReference type="ARBA" id="ARBA00035274"/>
    </source>
</evidence>
<proteinExistence type="inferred from homology"/>
<dbReference type="NCBIfam" id="TIGR01030">
    <property type="entry name" value="rpmH_bact"/>
    <property type="match status" value="1"/>
</dbReference>